<dbReference type="InterPro" id="IPR043129">
    <property type="entry name" value="ATPase_NBD"/>
</dbReference>
<dbReference type="PANTHER" id="PTHR14187:SF5">
    <property type="entry name" value="HEAT SHOCK 70 KDA PROTEIN 12A"/>
    <property type="match status" value="1"/>
</dbReference>
<dbReference type="AlphaFoldDB" id="A0A6A7A1R9"/>
<keyword evidence="2" id="KW-1185">Reference proteome</keyword>
<reference evidence="1" key="1">
    <citation type="journal article" date="2020" name="Stud. Mycol.">
        <title>101 Dothideomycetes genomes: a test case for predicting lifestyles and emergence of pathogens.</title>
        <authorList>
            <person name="Haridas S."/>
            <person name="Albert R."/>
            <person name="Binder M."/>
            <person name="Bloem J."/>
            <person name="Labutti K."/>
            <person name="Salamov A."/>
            <person name="Andreopoulos B."/>
            <person name="Baker S."/>
            <person name="Barry K."/>
            <person name="Bills G."/>
            <person name="Bluhm B."/>
            <person name="Cannon C."/>
            <person name="Castanera R."/>
            <person name="Culley D."/>
            <person name="Daum C."/>
            <person name="Ezra D."/>
            <person name="Gonzalez J."/>
            <person name="Henrissat B."/>
            <person name="Kuo A."/>
            <person name="Liang C."/>
            <person name="Lipzen A."/>
            <person name="Lutzoni F."/>
            <person name="Magnuson J."/>
            <person name="Mondo S."/>
            <person name="Nolan M."/>
            <person name="Ohm R."/>
            <person name="Pangilinan J."/>
            <person name="Park H.-J."/>
            <person name="Ramirez L."/>
            <person name="Alfaro M."/>
            <person name="Sun H."/>
            <person name="Tritt A."/>
            <person name="Yoshinaga Y."/>
            <person name="Zwiers L.-H."/>
            <person name="Turgeon B."/>
            <person name="Goodwin S."/>
            <person name="Spatafora J."/>
            <person name="Crous P."/>
            <person name="Grigoriev I."/>
        </authorList>
    </citation>
    <scope>NUCLEOTIDE SEQUENCE</scope>
    <source>
        <strain evidence="1">CBS 113818</strain>
    </source>
</reference>
<gene>
    <name evidence="1" type="ORF">CC86DRAFT_466503</name>
</gene>
<dbReference type="SUPFAM" id="SSF53067">
    <property type="entry name" value="Actin-like ATPase domain"/>
    <property type="match status" value="2"/>
</dbReference>
<organism evidence="1 2">
    <name type="scientific">Ophiobolus disseminans</name>
    <dbReference type="NCBI Taxonomy" id="1469910"/>
    <lineage>
        <taxon>Eukaryota</taxon>
        <taxon>Fungi</taxon>
        <taxon>Dikarya</taxon>
        <taxon>Ascomycota</taxon>
        <taxon>Pezizomycotina</taxon>
        <taxon>Dothideomycetes</taxon>
        <taxon>Pleosporomycetidae</taxon>
        <taxon>Pleosporales</taxon>
        <taxon>Pleosporineae</taxon>
        <taxon>Phaeosphaeriaceae</taxon>
        <taxon>Ophiobolus</taxon>
    </lineage>
</organism>
<dbReference type="Gene3D" id="3.30.420.40">
    <property type="match status" value="1"/>
</dbReference>
<dbReference type="Proteomes" id="UP000799424">
    <property type="component" value="Unassembled WGS sequence"/>
</dbReference>
<evidence type="ECO:0000313" key="1">
    <source>
        <dbReference type="EMBL" id="KAF2826647.1"/>
    </source>
</evidence>
<dbReference type="EMBL" id="MU006225">
    <property type="protein sequence ID" value="KAF2826647.1"/>
    <property type="molecule type" value="Genomic_DNA"/>
</dbReference>
<protein>
    <submittedName>
        <fullName evidence="1">Actin-like ATPase domain-containing protein</fullName>
    </submittedName>
</protein>
<dbReference type="PANTHER" id="PTHR14187">
    <property type="entry name" value="ALPHA KINASE/ELONGATION FACTOR 2 KINASE"/>
    <property type="match status" value="1"/>
</dbReference>
<dbReference type="PRINTS" id="PR00301">
    <property type="entry name" value="HEATSHOCK70"/>
</dbReference>
<dbReference type="OrthoDB" id="2963168at2759"/>
<name>A0A6A7A1R9_9PLEO</name>
<accession>A0A6A7A1R9</accession>
<sequence>MWDPEEDFQKKMKLTDDDDVDDVMVIGIDFGTTYSGVAWATVEDFEGDQINLITTWPGTGREEGKVPTELFYEDDKIMWGYEIPVDGDPIRWFKLLLLKDEDLDDELRSSEFILRGRKMLKENNKTAIELIADYLRELWQYTIEQITKSRGESIVEAMTFHVVITIPAIWKGYARQGMEAAARQSGILASRPAGQTTLSFAPEPEAAALSTLSEPGRKPKQGDVFMICDAGGGTVDLISYEVGQSDPLAINEAVEGTGGLHGGIFIDEAFEAICKSRLGRRWDRLSKAGIKEIMKGEWEHAIKPQFKLGNTAKEFIVGIPAEAFGKSSLDDESREPLIKKGRIHFKSSHIQQAFTNSFNGIDRLIDEQIQKAKAKGLRVTGIILVGGLGASPYLYDHAKLKYASSGISILQSGGMKPRTAICRGAVFKGFLDGMNSGELAIPNLGMLDSPITITSTVSRASFGVSLKMPWDASLYSEEDKVWDTDEHVWKATNQMNWYLKRGENVVKKEPIRSSFYQTYRKDPGRAFTVSLLQCDDAIAPKRRTSNVVSLCEIKCTINKPYSAFDDFVNNKGERLKKFSYELEMVPSGAAVEFVVYFDGQKQGTQNAKVVFG</sequence>
<dbReference type="CDD" id="cd10170">
    <property type="entry name" value="ASKHA_NBD_HSP70"/>
    <property type="match status" value="1"/>
</dbReference>
<proteinExistence type="predicted"/>
<evidence type="ECO:0000313" key="2">
    <source>
        <dbReference type="Proteomes" id="UP000799424"/>
    </source>
</evidence>